<accession>A0ABR4A1C6</accession>
<organism evidence="1 2">
    <name type="scientific">Stereocaulon virgatum</name>
    <dbReference type="NCBI Taxonomy" id="373712"/>
    <lineage>
        <taxon>Eukaryota</taxon>
        <taxon>Fungi</taxon>
        <taxon>Dikarya</taxon>
        <taxon>Ascomycota</taxon>
        <taxon>Pezizomycotina</taxon>
        <taxon>Lecanoromycetes</taxon>
        <taxon>OSLEUM clade</taxon>
        <taxon>Lecanoromycetidae</taxon>
        <taxon>Lecanorales</taxon>
        <taxon>Lecanorineae</taxon>
        <taxon>Stereocaulaceae</taxon>
        <taxon>Stereocaulon</taxon>
    </lineage>
</organism>
<protein>
    <submittedName>
        <fullName evidence="1">Uncharacterized protein</fullName>
    </submittedName>
</protein>
<evidence type="ECO:0000313" key="2">
    <source>
        <dbReference type="Proteomes" id="UP001590950"/>
    </source>
</evidence>
<comment type="caution">
    <text evidence="1">The sequence shown here is derived from an EMBL/GenBank/DDBJ whole genome shotgun (WGS) entry which is preliminary data.</text>
</comment>
<proteinExistence type="predicted"/>
<name>A0ABR4A1C6_9LECA</name>
<reference evidence="1 2" key="1">
    <citation type="submission" date="2024-09" db="EMBL/GenBank/DDBJ databases">
        <title>Rethinking Asexuality: The Enigmatic Case of Functional Sexual Genes in Lepraria (Stereocaulaceae).</title>
        <authorList>
            <person name="Doellman M."/>
            <person name="Sun Y."/>
            <person name="Barcenas-Pena A."/>
            <person name="Lumbsch H.T."/>
            <person name="Grewe F."/>
        </authorList>
    </citation>
    <scope>NUCLEOTIDE SEQUENCE [LARGE SCALE GENOMIC DNA]</scope>
    <source>
        <strain evidence="1 2">Mercado 3170</strain>
    </source>
</reference>
<dbReference type="Proteomes" id="UP001590950">
    <property type="component" value="Unassembled WGS sequence"/>
</dbReference>
<evidence type="ECO:0000313" key="1">
    <source>
        <dbReference type="EMBL" id="KAL2039086.1"/>
    </source>
</evidence>
<dbReference type="EMBL" id="JBEFKJ010000027">
    <property type="protein sequence ID" value="KAL2039086.1"/>
    <property type="molecule type" value="Genomic_DNA"/>
</dbReference>
<sequence>MPKKKSAEAFFRRAREKGSGVNKEIVNGAEVQKHLAPKTQKNYARALGLWNGYTQDHPGADPYDLETLKDFVREIAYGIDVAYGDPKAGEKSVLQCWKQVIEETL</sequence>
<keyword evidence="2" id="KW-1185">Reference proteome</keyword>
<gene>
    <name evidence="1" type="ORF">N7G274_008135</name>
</gene>